<keyword evidence="3" id="KW-0646">Protease inhibitor</keyword>
<keyword evidence="6" id="KW-1015">Disulfide bond</keyword>
<reference evidence="13" key="2">
    <citation type="submission" date="2025-09" db="UniProtKB">
        <authorList>
            <consortium name="Ensembl"/>
        </authorList>
    </citation>
    <scope>IDENTIFICATION</scope>
</reference>
<feature type="compositionally biased region" description="Polar residues" evidence="10">
    <location>
        <begin position="86"/>
        <end position="101"/>
    </location>
</feature>
<dbReference type="Pfam" id="PF00095">
    <property type="entry name" value="WAP"/>
    <property type="match status" value="2"/>
</dbReference>
<dbReference type="InterPro" id="IPR050514">
    <property type="entry name" value="WAP_four-disulfide_core"/>
</dbReference>
<dbReference type="GO" id="GO:0004867">
    <property type="term" value="F:serine-type endopeptidase inhibitor activity"/>
    <property type="evidence" value="ECO:0007669"/>
    <property type="project" value="TreeGrafter"/>
</dbReference>
<comment type="subcellular location">
    <subcellularLocation>
        <location evidence="1">Secreted</location>
    </subcellularLocation>
</comment>
<dbReference type="PROSITE" id="PS51390">
    <property type="entry name" value="WAP"/>
    <property type="match status" value="2"/>
</dbReference>
<feature type="region of interest" description="Disordered" evidence="10">
    <location>
        <begin position="71"/>
        <end position="120"/>
    </location>
</feature>
<comment type="subunit">
    <text evidence="7">Homotrimer; disulfide-linked.</text>
</comment>
<keyword evidence="2" id="KW-0964">Secreted</keyword>
<evidence type="ECO:0000256" key="3">
    <source>
        <dbReference type="ARBA" id="ARBA00022690"/>
    </source>
</evidence>
<dbReference type="GO" id="GO:0045087">
    <property type="term" value="P:innate immune response"/>
    <property type="evidence" value="ECO:0007669"/>
    <property type="project" value="TreeGrafter"/>
</dbReference>
<dbReference type="FunFam" id="4.10.75.10:FF:000001">
    <property type="entry name" value="Anosmin 1"/>
    <property type="match status" value="1"/>
</dbReference>
<dbReference type="InterPro" id="IPR036645">
    <property type="entry name" value="Elafin-like_sf"/>
</dbReference>
<dbReference type="AlphaFoldDB" id="A0A8C6HT48"/>
<evidence type="ECO:0000256" key="8">
    <source>
        <dbReference type="ARBA" id="ARBA00040032"/>
    </source>
</evidence>
<dbReference type="Ensembl" id="ENSMSIT00000032925.1">
    <property type="protein sequence ID" value="ENSMSIP00000026104.1"/>
    <property type="gene ID" value="ENSMSIG00000022015.1"/>
</dbReference>
<dbReference type="SUPFAM" id="SSF57256">
    <property type="entry name" value="Elafin-like"/>
    <property type="match status" value="2"/>
</dbReference>
<keyword evidence="9" id="KW-0062">Aspartic protease inhibitor</keyword>
<dbReference type="GO" id="GO:0019828">
    <property type="term" value="F:aspartic-type endopeptidase inhibitor activity"/>
    <property type="evidence" value="ECO:0007669"/>
    <property type="project" value="UniProtKB-KW"/>
</dbReference>
<dbReference type="GO" id="GO:0005615">
    <property type="term" value="C:extracellular space"/>
    <property type="evidence" value="ECO:0007669"/>
    <property type="project" value="TreeGrafter"/>
</dbReference>
<keyword evidence="14" id="KW-1185">Reference proteome</keyword>
<evidence type="ECO:0000313" key="14">
    <source>
        <dbReference type="Proteomes" id="UP000694415"/>
    </source>
</evidence>
<dbReference type="InterPro" id="IPR008197">
    <property type="entry name" value="WAP_dom"/>
</dbReference>
<feature type="domain" description="WAP" evidence="12">
    <location>
        <begin position="29"/>
        <end position="74"/>
    </location>
</feature>
<feature type="chain" id="PRO_5034967302" description="WAP four-disulfide core domain protein 2" evidence="11">
    <location>
        <begin position="31"/>
        <end position="177"/>
    </location>
</feature>
<reference evidence="13" key="1">
    <citation type="submission" date="2025-08" db="UniProtKB">
        <authorList>
            <consortium name="Ensembl"/>
        </authorList>
    </citation>
    <scope>IDENTIFICATION</scope>
</reference>
<evidence type="ECO:0000256" key="1">
    <source>
        <dbReference type="ARBA" id="ARBA00004613"/>
    </source>
</evidence>
<dbReference type="PRINTS" id="PR00003">
    <property type="entry name" value="4DISULPHCORE"/>
</dbReference>
<evidence type="ECO:0000256" key="7">
    <source>
        <dbReference type="ARBA" id="ARBA00038536"/>
    </source>
</evidence>
<keyword evidence="4 11" id="KW-0732">Signal</keyword>
<dbReference type="Gene3D" id="4.10.75.10">
    <property type="entry name" value="Elafin-like"/>
    <property type="match status" value="2"/>
</dbReference>
<evidence type="ECO:0000256" key="5">
    <source>
        <dbReference type="ARBA" id="ARBA00022737"/>
    </source>
</evidence>
<dbReference type="SMART" id="SM00217">
    <property type="entry name" value="WAP"/>
    <property type="match status" value="2"/>
</dbReference>
<dbReference type="GeneTree" id="ENSGT00730000111410"/>
<accession>A0A8C6HT48</accession>
<evidence type="ECO:0000313" key="13">
    <source>
        <dbReference type="Ensembl" id="ENSMSIP00000026104.1"/>
    </source>
</evidence>
<feature type="domain" description="WAP" evidence="12">
    <location>
        <begin position="128"/>
        <end position="176"/>
    </location>
</feature>
<evidence type="ECO:0000256" key="11">
    <source>
        <dbReference type="SAM" id="SignalP"/>
    </source>
</evidence>
<evidence type="ECO:0000256" key="9">
    <source>
        <dbReference type="ARBA" id="ARBA00043261"/>
    </source>
</evidence>
<evidence type="ECO:0000256" key="6">
    <source>
        <dbReference type="ARBA" id="ARBA00023157"/>
    </source>
</evidence>
<dbReference type="GO" id="GO:0019731">
    <property type="term" value="P:antibacterial humoral response"/>
    <property type="evidence" value="ECO:0007669"/>
    <property type="project" value="TreeGrafter"/>
</dbReference>
<sequence>MPACRLCLLAAGLLLGLLLFTPISVTGADAEKPGECPQLEPITDCVLECTLDKDCADNRKCCQAGCSSVCSKPNEPLGPSEGELSGTDTKLSETGTTTQSAGLDHTTKPSGGQVSTKPPAVTREGLGVREKQGTCPSVDIPKLGLCEDQCQVDSQCSGNMKCCRNGCGKMACTTPKF</sequence>
<dbReference type="CDD" id="cd00199">
    <property type="entry name" value="WAP"/>
    <property type="match status" value="1"/>
</dbReference>
<feature type="signal peptide" evidence="11">
    <location>
        <begin position="1"/>
        <end position="30"/>
    </location>
</feature>
<dbReference type="PANTHER" id="PTHR19441:SF34">
    <property type="entry name" value="WAP FOUR-DISULFIDE CORE DOMAIN PROTEIN 2"/>
    <property type="match status" value="1"/>
</dbReference>
<evidence type="ECO:0000256" key="4">
    <source>
        <dbReference type="ARBA" id="ARBA00022729"/>
    </source>
</evidence>
<evidence type="ECO:0000256" key="10">
    <source>
        <dbReference type="SAM" id="MobiDB-lite"/>
    </source>
</evidence>
<name>A0A8C6HT48_MUSSI</name>
<proteinExistence type="predicted"/>
<keyword evidence="5" id="KW-0677">Repeat</keyword>
<dbReference type="Proteomes" id="UP000694415">
    <property type="component" value="Unplaced"/>
</dbReference>
<evidence type="ECO:0000259" key="12">
    <source>
        <dbReference type="PROSITE" id="PS51390"/>
    </source>
</evidence>
<organism evidence="13 14">
    <name type="scientific">Mus spicilegus</name>
    <name type="common">Mound-building mouse</name>
    <dbReference type="NCBI Taxonomy" id="10103"/>
    <lineage>
        <taxon>Eukaryota</taxon>
        <taxon>Metazoa</taxon>
        <taxon>Chordata</taxon>
        <taxon>Craniata</taxon>
        <taxon>Vertebrata</taxon>
        <taxon>Euteleostomi</taxon>
        <taxon>Mammalia</taxon>
        <taxon>Eutheria</taxon>
        <taxon>Euarchontoglires</taxon>
        <taxon>Glires</taxon>
        <taxon>Rodentia</taxon>
        <taxon>Myomorpha</taxon>
        <taxon>Muroidea</taxon>
        <taxon>Muridae</taxon>
        <taxon>Murinae</taxon>
        <taxon>Mus</taxon>
        <taxon>Mus</taxon>
    </lineage>
</organism>
<protein>
    <recommendedName>
        <fullName evidence="8">WAP four-disulfide core domain protein 2</fullName>
    </recommendedName>
</protein>
<evidence type="ECO:0000256" key="2">
    <source>
        <dbReference type="ARBA" id="ARBA00022525"/>
    </source>
</evidence>
<dbReference type="PANTHER" id="PTHR19441">
    <property type="entry name" value="WHEY ACDIC PROTEIN WAP"/>
    <property type="match status" value="1"/>
</dbReference>